<feature type="domain" description="Gamma-glutamylcyclotransferase AIG2-like" evidence="1">
    <location>
        <begin position="1"/>
        <end position="97"/>
    </location>
</feature>
<reference evidence="2 3" key="1">
    <citation type="submission" date="2016-10" db="EMBL/GenBank/DDBJ databases">
        <authorList>
            <person name="de Groot N.N."/>
        </authorList>
    </citation>
    <scope>NUCLEOTIDE SEQUENCE [LARGE SCALE GENOMIC DNA]</scope>
    <source>
        <strain evidence="2 3">DSM 19886</strain>
    </source>
</reference>
<dbReference type="EMBL" id="FNGV01000008">
    <property type="protein sequence ID" value="SDM40962.1"/>
    <property type="molecule type" value="Genomic_DNA"/>
</dbReference>
<keyword evidence="3" id="KW-1185">Reference proteome</keyword>
<sequence>MFTYGSLQEEKIQSALYGRSLKGKKDCLLGYVMLEQKIFDQYPVIRPSLLKTDVICGMVYEISERELLKTDVYEGNSYRRKEVVLQSGKSAWVYAKNTTD</sequence>
<dbReference type="SUPFAM" id="SSF110857">
    <property type="entry name" value="Gamma-glutamyl cyclotransferase-like"/>
    <property type="match status" value="1"/>
</dbReference>
<dbReference type="InterPro" id="IPR009288">
    <property type="entry name" value="AIG2-like_dom"/>
</dbReference>
<gene>
    <name evidence="2" type="ORF">SAMN04488514_108165</name>
</gene>
<evidence type="ECO:0000259" key="1">
    <source>
        <dbReference type="Pfam" id="PF06094"/>
    </source>
</evidence>
<dbReference type="AlphaFoldDB" id="A0A1G9SZZ1"/>
<dbReference type="InterPro" id="IPR036568">
    <property type="entry name" value="GGCT-like_sf"/>
</dbReference>
<protein>
    <submittedName>
        <fullName evidence="2">Gamma-glutamyl cyclotransferase, AIG2-like</fullName>
    </submittedName>
</protein>
<dbReference type="GO" id="GO:0016740">
    <property type="term" value="F:transferase activity"/>
    <property type="evidence" value="ECO:0007669"/>
    <property type="project" value="UniProtKB-KW"/>
</dbReference>
<dbReference type="Gene3D" id="3.10.490.10">
    <property type="entry name" value="Gamma-glutamyl cyclotransferase-like"/>
    <property type="match status" value="1"/>
</dbReference>
<dbReference type="STRING" id="192904.SAMN04488514_108165"/>
<dbReference type="InterPro" id="IPR013024">
    <property type="entry name" value="GGCT-like"/>
</dbReference>
<accession>A0A1G9SZZ1</accession>
<proteinExistence type="predicted"/>
<evidence type="ECO:0000313" key="3">
    <source>
        <dbReference type="Proteomes" id="UP000199440"/>
    </source>
</evidence>
<organism evidence="2 3">
    <name type="scientific">Kriegella aquimaris</name>
    <dbReference type="NCBI Taxonomy" id="192904"/>
    <lineage>
        <taxon>Bacteria</taxon>
        <taxon>Pseudomonadati</taxon>
        <taxon>Bacteroidota</taxon>
        <taxon>Flavobacteriia</taxon>
        <taxon>Flavobacteriales</taxon>
        <taxon>Flavobacteriaceae</taxon>
        <taxon>Kriegella</taxon>
    </lineage>
</organism>
<dbReference type="Pfam" id="PF06094">
    <property type="entry name" value="GGACT"/>
    <property type="match status" value="1"/>
</dbReference>
<evidence type="ECO:0000313" key="2">
    <source>
        <dbReference type="EMBL" id="SDM40962.1"/>
    </source>
</evidence>
<dbReference type="CDD" id="cd06661">
    <property type="entry name" value="GGCT_like"/>
    <property type="match status" value="1"/>
</dbReference>
<keyword evidence="2" id="KW-0808">Transferase</keyword>
<name>A0A1G9SZZ1_9FLAO</name>
<dbReference type="Proteomes" id="UP000199440">
    <property type="component" value="Unassembled WGS sequence"/>
</dbReference>